<keyword evidence="1" id="KW-0175">Coiled coil</keyword>
<dbReference type="Proteomes" id="UP000323136">
    <property type="component" value="Unassembled WGS sequence"/>
</dbReference>
<evidence type="ECO:0000256" key="1">
    <source>
        <dbReference type="SAM" id="Coils"/>
    </source>
</evidence>
<dbReference type="EMBL" id="VNIA01000003">
    <property type="protein sequence ID" value="TYP98213.1"/>
    <property type="molecule type" value="Genomic_DNA"/>
</dbReference>
<gene>
    <name evidence="2" type="ORF">C7447_103384</name>
</gene>
<evidence type="ECO:0000313" key="3">
    <source>
        <dbReference type="Proteomes" id="UP000323136"/>
    </source>
</evidence>
<evidence type="ECO:0000313" key="2">
    <source>
        <dbReference type="EMBL" id="TYP98213.1"/>
    </source>
</evidence>
<keyword evidence="3" id="KW-1185">Reference proteome</keyword>
<sequence>MKTKTLLELLTLSSSLYYFAKDSHLIDRFNELAEKGKENINKAASDPIVNEDGNELEFIDKLILKTSQVKDELEQKIEEMVITFYKKVNIAHVDEIKALNEKLEKADMAIALLEARLNKLENNK</sequence>
<comment type="caution">
    <text evidence="2">The sequence shown here is derived from an EMBL/GenBank/DDBJ whole genome shotgun (WGS) entry which is preliminary data.</text>
</comment>
<proteinExistence type="predicted"/>
<accession>A0A5S5DQI7</accession>
<feature type="coiled-coil region" evidence="1">
    <location>
        <begin position="59"/>
        <end position="123"/>
    </location>
</feature>
<protein>
    <submittedName>
        <fullName evidence="2">Uncharacterized protein</fullName>
    </submittedName>
</protein>
<reference evidence="2 3" key="1">
    <citation type="submission" date="2019-07" db="EMBL/GenBank/DDBJ databases">
        <title>Genomic Encyclopedia of Type Strains, Phase IV (KMG-IV): sequencing the most valuable type-strain genomes for metagenomic binning, comparative biology and taxonomic classification.</title>
        <authorList>
            <person name="Goeker M."/>
        </authorList>
    </citation>
    <scope>NUCLEOTIDE SEQUENCE [LARGE SCALE GENOMIC DNA]</scope>
    <source>
        <strain evidence="2 3">DSM 18961</strain>
    </source>
</reference>
<dbReference type="AlphaFoldDB" id="A0A5S5DQI7"/>
<organism evidence="2 3">
    <name type="scientific">Tenacibaculum adriaticum</name>
    <dbReference type="NCBI Taxonomy" id="413713"/>
    <lineage>
        <taxon>Bacteria</taxon>
        <taxon>Pseudomonadati</taxon>
        <taxon>Bacteroidota</taxon>
        <taxon>Flavobacteriia</taxon>
        <taxon>Flavobacteriales</taxon>
        <taxon>Flavobacteriaceae</taxon>
        <taxon>Tenacibaculum</taxon>
    </lineage>
</organism>
<name>A0A5S5DQI7_9FLAO</name>
<dbReference type="RefSeq" id="WP_148870535.1">
    <property type="nucleotide sequence ID" value="NZ_VNIA01000003.1"/>
</dbReference>
<dbReference type="OrthoDB" id="1448281at2"/>